<accession>A0A162XRK8</accession>
<feature type="transmembrane region" description="Helical" evidence="11">
    <location>
        <begin position="1333"/>
        <end position="1354"/>
    </location>
</feature>
<dbReference type="PANTHER" id="PTHR43183:SF1">
    <property type="entry name" value="HYPOTHETICAL DIHYDROXY-ACID DEHYDRATASE (EUROFUNG)-RELATED"/>
    <property type="match status" value="1"/>
</dbReference>
<dbReference type="SUPFAM" id="SSF143975">
    <property type="entry name" value="IlvD/EDD N-terminal domain-like"/>
    <property type="match status" value="1"/>
</dbReference>
<dbReference type="GO" id="GO:0006865">
    <property type="term" value="P:amino acid transport"/>
    <property type="evidence" value="ECO:0007669"/>
    <property type="project" value="InterPro"/>
</dbReference>
<dbReference type="Gene3D" id="3.50.30.80">
    <property type="entry name" value="IlvD/EDD C-terminal domain-like"/>
    <property type="match status" value="1"/>
</dbReference>
<name>A0A162XRK8_DIDRA</name>
<dbReference type="STRING" id="5454.A0A162XRK8"/>
<evidence type="ECO:0000313" key="16">
    <source>
        <dbReference type="Proteomes" id="UP000076837"/>
    </source>
</evidence>
<dbReference type="NCBIfam" id="NF004784">
    <property type="entry name" value="PRK06131.1"/>
    <property type="match status" value="1"/>
</dbReference>
<keyword evidence="8" id="KW-0411">Iron-sulfur</keyword>
<feature type="transmembrane region" description="Helical" evidence="11">
    <location>
        <begin position="1208"/>
        <end position="1229"/>
    </location>
</feature>
<keyword evidence="5" id="KW-0479">Metal-binding</keyword>
<keyword evidence="6 11" id="KW-1133">Transmembrane helix</keyword>
<evidence type="ECO:0000256" key="8">
    <source>
        <dbReference type="ARBA" id="ARBA00023014"/>
    </source>
</evidence>
<dbReference type="GO" id="GO:0051536">
    <property type="term" value="F:iron-sulfur cluster binding"/>
    <property type="evidence" value="ECO:0007669"/>
    <property type="project" value="UniProtKB-KW"/>
</dbReference>
<evidence type="ECO:0000313" key="15">
    <source>
        <dbReference type="EMBL" id="KZM19659.1"/>
    </source>
</evidence>
<evidence type="ECO:0000256" key="6">
    <source>
        <dbReference type="ARBA" id="ARBA00022989"/>
    </source>
</evidence>
<dbReference type="InterPro" id="IPR011042">
    <property type="entry name" value="6-blade_b-propeller_TolB-like"/>
</dbReference>
<dbReference type="PROSITE" id="PS00886">
    <property type="entry name" value="ILVD_EDD_1"/>
    <property type="match status" value="1"/>
</dbReference>
<dbReference type="GO" id="GO:0046872">
    <property type="term" value="F:metal ion binding"/>
    <property type="evidence" value="ECO:0007669"/>
    <property type="project" value="UniProtKB-KW"/>
</dbReference>
<dbReference type="EMBL" id="JYNV01000290">
    <property type="protein sequence ID" value="KZM19659.1"/>
    <property type="molecule type" value="Genomic_DNA"/>
</dbReference>
<dbReference type="InterPro" id="IPR000581">
    <property type="entry name" value="ILV_EDD_N"/>
</dbReference>
<comment type="similarity">
    <text evidence="2">Belongs to the IlvD/Edd family.</text>
</comment>
<dbReference type="SUPFAM" id="SSF52016">
    <property type="entry name" value="LeuD/IlvD-like"/>
    <property type="match status" value="1"/>
</dbReference>
<dbReference type="Proteomes" id="UP000076837">
    <property type="component" value="Unassembled WGS sequence"/>
</dbReference>
<keyword evidence="9 11" id="KW-0472">Membrane</keyword>
<evidence type="ECO:0000259" key="13">
    <source>
        <dbReference type="Pfam" id="PF00920"/>
    </source>
</evidence>
<dbReference type="PANTHER" id="PTHR43183">
    <property type="entry name" value="HYPOTHETICAL DIHYDROXYACID DEHYDRATASE (EUROFUNG)-RELATED"/>
    <property type="match status" value="1"/>
</dbReference>
<sequence>MAEDNADYDLSQPIASTAGLRQGLAGYGDPHFSLFLRKVFIKALGYGEDALSRPIVGIINTNSGFNPCHGNTPQLIEAAKRGVQLAGGLAIDFPTVSIAESFSAPTSMFLRNLMSMDTEEMIRAQPVDACIMIGGCDKTVPAQIMGGISANKPVLPLITGPMSTGSYQGKRVGACTDCRNNWASFRAGQIEIEEIVDINEELAPTVGTCGVMGTASTMACLTAALGLMPLKGASAPAVSAARLRIAEETGRHAVVVAAAKRTPQVILSRESFLNALVVLQAIGGSTNGIVHLLAIINRHPELEGAITLKDVDEVGRTTPLIVDLKPSGDNYMTDFHNAGGMNALLHTLRPLLHLSAMTISGQTLGEVLDATPFKPFPYSTSIIRPLSNPLSTSSSLVVLYGNLAPQGSVMKASASKDRTLLSHSGPAVVFRNAADLAQRIDSPDLDVTPSSVLVLQNIGPLGYPGMPEAGLIPIPRKLSRQGISDMLRVSDGRMSGTAGGTIALHVSPESALPESVLGIVEDGDQITCNVEQRILRLDVEEAEIQRRLQKRREVLLGSQGVPPQPSVLSERATKRGYRGLYERTVNQAHEGADFDFLTASGPGPSSQGSLHGTLIVPYLYDRYITFSTIAANRPGKFENLRGFESYEIKYQDRLRNCEDVIMEESLGVAFLSCDPGRDRWNTVMGTFKPEKDSSDHGGLWIYDYASPNLSDTERLKQLDIDEPDLHPLGIAFDAATSTLYVVNHSRHSKSHILILHIDIRTLTTTLVARLNHALLHAPNSIEIISKTELYVTNDHYLRAATSPLLSKIETFSSVPGGSVVYIDTRRPEDAKIVARVPFANGITFLNATTLAVASSSKPGIYLFETAADHALQFQRIVGAPAAVDNLSRDSNGAVLLAGHAFAPGLMGVSQRRAACDLDGSVLEREAFTGRFRIRRKSWISRMATHEAEKGPYNHDGSPASLERAHSHDELVNEDRLRRSLSARQVQMIAIGGTIGTGLFLGTGKALATGGPASLLICYSIVGAIVYSTMLALGEMAAFVPVAGSFCTFAGRYVDDAFGFALTWNYWFNDAVSTAADLVALQLLVQYWTDYFPWYALGIIVWVLIVLANIINVKAYGELEYWLSLLKVVTIIIFIILSIAVNAGGNIGYGYIGGKFWMPGDAPFVGGIGGFASVFVTASFAYGGTESIAITAGETKDPARTMPKVVRNVFWRILLFYILSALMIGLNIPYDYPGLNTKSSRTSPFTIAFQMAGSKAAGSFVNAVVLTSVVSAGNHALYAGSRLLYTLGANGHAPKVFTKLTRYQIPWVAVLTTSLVSIVLFSLSFAGSGEVWTWLQNIVGVSNQLSWVCIGIASLRFRAGLKAQGKEHLLPFKNWTYPVGPILCIVLNSFIILVQGWSSFSPSFGAVDFVSFYLELPVFFAMIVVWKLVKKTKFRKAQEMDLETDVYTKEDIGPETKSWRETGKRIGTWFCF</sequence>
<evidence type="ECO:0000256" key="7">
    <source>
        <dbReference type="ARBA" id="ARBA00023004"/>
    </source>
</evidence>
<dbReference type="GO" id="GO:0016020">
    <property type="term" value="C:membrane"/>
    <property type="evidence" value="ECO:0007669"/>
    <property type="project" value="UniProtKB-SubCell"/>
</dbReference>
<feature type="transmembrane region" description="Helical" evidence="11">
    <location>
        <begin position="1408"/>
        <end position="1428"/>
    </location>
</feature>
<feature type="domain" description="Amino acid permease/ SLC12A" evidence="12">
    <location>
        <begin position="985"/>
        <end position="1435"/>
    </location>
</feature>
<keyword evidence="4 11" id="KW-0812">Transmembrane</keyword>
<evidence type="ECO:0000256" key="3">
    <source>
        <dbReference type="ARBA" id="ARBA00022448"/>
    </source>
</evidence>
<evidence type="ECO:0000256" key="10">
    <source>
        <dbReference type="ARBA" id="ARBA00023239"/>
    </source>
</evidence>
<gene>
    <name evidence="15" type="ORF">ST47_g8975</name>
</gene>
<reference evidence="15 16" key="1">
    <citation type="journal article" date="2016" name="Sci. Rep.">
        <title>Draft genome sequencing and secretome analysis of fungal phytopathogen Ascochyta rabiei provides insight into the necrotrophic effector repertoire.</title>
        <authorList>
            <person name="Verma S."/>
            <person name="Gazara R.K."/>
            <person name="Nizam S."/>
            <person name="Parween S."/>
            <person name="Chattopadhyay D."/>
            <person name="Verma P.K."/>
        </authorList>
    </citation>
    <scope>NUCLEOTIDE SEQUENCE [LARGE SCALE GENOMIC DNA]</scope>
    <source>
        <strain evidence="15 16">ArDII</strain>
    </source>
</reference>
<protein>
    <submittedName>
        <fullName evidence="15">Uncharacterized protein</fullName>
    </submittedName>
</protein>
<dbReference type="PROSITE" id="PS00218">
    <property type="entry name" value="AMINO_ACID_PERMEASE_1"/>
    <property type="match status" value="1"/>
</dbReference>
<dbReference type="GO" id="GO:0016836">
    <property type="term" value="F:hydro-lyase activity"/>
    <property type="evidence" value="ECO:0007669"/>
    <property type="project" value="UniProtKB-ARBA"/>
</dbReference>
<feature type="transmembrane region" description="Helical" evidence="11">
    <location>
        <begin position="1012"/>
        <end position="1029"/>
    </location>
</feature>
<dbReference type="Pfam" id="PF00920">
    <property type="entry name" value="ILVD_EDD_N"/>
    <property type="match status" value="1"/>
</dbReference>
<dbReference type="InterPro" id="IPR037237">
    <property type="entry name" value="IlvD/EDD_N"/>
</dbReference>
<feature type="domain" description="Dihydroxy-acid/6-phosphogluconate dehydratase N-terminal" evidence="13">
    <location>
        <begin position="53"/>
        <end position="366"/>
    </location>
</feature>
<feature type="domain" description="Dihydroxy-acid/6-phosphogluconate dehydratase C-terminal" evidence="14">
    <location>
        <begin position="382"/>
        <end position="592"/>
    </location>
</feature>
<dbReference type="GO" id="GO:0055085">
    <property type="term" value="P:transmembrane transport"/>
    <property type="evidence" value="ECO:0007669"/>
    <property type="project" value="InterPro"/>
</dbReference>
<dbReference type="InterPro" id="IPR052352">
    <property type="entry name" value="Sugar_Degrad_Dehydratases"/>
</dbReference>
<comment type="subcellular location">
    <subcellularLocation>
        <location evidence="1">Membrane</location>
        <topology evidence="1">Multi-pass membrane protein</topology>
    </subcellularLocation>
</comment>
<evidence type="ECO:0000256" key="1">
    <source>
        <dbReference type="ARBA" id="ARBA00004141"/>
    </source>
</evidence>
<dbReference type="InterPro" id="IPR004840">
    <property type="entry name" value="Amino_acid_permease_CS"/>
</dbReference>
<feature type="transmembrane region" description="Helical" evidence="11">
    <location>
        <begin position="984"/>
        <end position="1000"/>
    </location>
</feature>
<dbReference type="InterPro" id="IPR056740">
    <property type="entry name" value="ILV_EDD_C"/>
</dbReference>
<keyword evidence="7" id="KW-0408">Iron</keyword>
<dbReference type="SUPFAM" id="SSF63829">
    <property type="entry name" value="Calcium-dependent phosphotriesterase"/>
    <property type="match status" value="1"/>
</dbReference>
<dbReference type="InterPro" id="IPR042096">
    <property type="entry name" value="Dihydro-acid_dehy_C"/>
</dbReference>
<feature type="transmembrane region" description="Helical" evidence="11">
    <location>
        <begin position="1304"/>
        <end position="1327"/>
    </location>
</feature>
<keyword evidence="3" id="KW-0813">Transport</keyword>
<evidence type="ECO:0000259" key="12">
    <source>
        <dbReference type="Pfam" id="PF00324"/>
    </source>
</evidence>
<dbReference type="FunFam" id="1.20.1740.10:FF:000001">
    <property type="entry name" value="Amino acid permease"/>
    <property type="match status" value="1"/>
</dbReference>
<feature type="transmembrane region" description="Helical" evidence="11">
    <location>
        <begin position="1163"/>
        <end position="1181"/>
    </location>
</feature>
<evidence type="ECO:0000256" key="9">
    <source>
        <dbReference type="ARBA" id="ARBA00023136"/>
    </source>
</evidence>
<comment type="caution">
    <text evidence="15">The sequence shown here is derived from an EMBL/GenBank/DDBJ whole genome shotgun (WGS) entry which is preliminary data.</text>
</comment>
<evidence type="ECO:0000256" key="2">
    <source>
        <dbReference type="ARBA" id="ARBA00006486"/>
    </source>
</evidence>
<organism evidence="15 16">
    <name type="scientific">Didymella rabiei</name>
    <name type="common">Chickpea ascochyta blight fungus</name>
    <name type="synonym">Mycosphaerella rabiei</name>
    <dbReference type="NCBI Taxonomy" id="5454"/>
    <lineage>
        <taxon>Eukaryota</taxon>
        <taxon>Fungi</taxon>
        <taxon>Dikarya</taxon>
        <taxon>Ascomycota</taxon>
        <taxon>Pezizomycotina</taxon>
        <taxon>Dothideomycetes</taxon>
        <taxon>Pleosporomycetidae</taxon>
        <taxon>Pleosporales</taxon>
        <taxon>Pleosporineae</taxon>
        <taxon>Didymellaceae</taxon>
        <taxon>Ascochyta</taxon>
    </lineage>
</organism>
<evidence type="ECO:0000259" key="14">
    <source>
        <dbReference type="Pfam" id="PF24877"/>
    </source>
</evidence>
<evidence type="ECO:0000256" key="5">
    <source>
        <dbReference type="ARBA" id="ARBA00022723"/>
    </source>
</evidence>
<feature type="transmembrane region" description="Helical" evidence="11">
    <location>
        <begin position="1124"/>
        <end position="1151"/>
    </location>
</feature>
<evidence type="ECO:0000256" key="11">
    <source>
        <dbReference type="SAM" id="Phobius"/>
    </source>
</evidence>
<dbReference type="InterPro" id="IPR020558">
    <property type="entry name" value="DiOHA_6PGluconate_deHydtase_CS"/>
</dbReference>
<feature type="transmembrane region" description="Helical" evidence="11">
    <location>
        <begin position="1374"/>
        <end position="1396"/>
    </location>
</feature>
<dbReference type="Pfam" id="PF00324">
    <property type="entry name" value="AA_permease"/>
    <property type="match status" value="1"/>
</dbReference>
<dbReference type="Pfam" id="PF24877">
    <property type="entry name" value="ILV_EDD_C"/>
    <property type="match status" value="1"/>
</dbReference>
<proteinExistence type="inferred from homology"/>
<feature type="transmembrane region" description="Helical" evidence="11">
    <location>
        <begin position="1259"/>
        <end position="1284"/>
    </location>
</feature>
<evidence type="ECO:0000256" key="4">
    <source>
        <dbReference type="ARBA" id="ARBA00022692"/>
    </source>
</evidence>
<feature type="transmembrane region" description="Helical" evidence="11">
    <location>
        <begin position="1093"/>
        <end position="1112"/>
    </location>
</feature>
<keyword evidence="10" id="KW-0456">Lyase</keyword>
<dbReference type="InterPro" id="IPR004841">
    <property type="entry name" value="AA-permease/SLC12A_dom"/>
</dbReference>
<dbReference type="Gene3D" id="2.120.10.30">
    <property type="entry name" value="TolB, C-terminal domain"/>
    <property type="match status" value="1"/>
</dbReference>
<keyword evidence="16" id="KW-1185">Reference proteome</keyword>
<dbReference type="Gene3D" id="1.20.1740.10">
    <property type="entry name" value="Amino acid/polyamine transporter I"/>
    <property type="match status" value="1"/>
</dbReference>